<gene>
    <name evidence="2" type="ORF">GCM10010492_54490</name>
</gene>
<evidence type="ECO:0000259" key="1">
    <source>
        <dbReference type="SMART" id="SM00871"/>
    </source>
</evidence>
<dbReference type="SUPFAM" id="SSF55136">
    <property type="entry name" value="Probable bacterial effector-binding domain"/>
    <property type="match status" value="1"/>
</dbReference>
<name>A0ABN0UEG3_9PSEU</name>
<dbReference type="InterPro" id="IPR010499">
    <property type="entry name" value="AraC_E-bd"/>
</dbReference>
<evidence type="ECO:0000313" key="2">
    <source>
        <dbReference type="EMBL" id="GAA0247848.1"/>
    </source>
</evidence>
<dbReference type="SMART" id="SM00871">
    <property type="entry name" value="AraC_E_bind"/>
    <property type="match status" value="1"/>
</dbReference>
<dbReference type="Gene3D" id="3.20.80.10">
    <property type="entry name" value="Regulatory factor, effector binding domain"/>
    <property type="match status" value="1"/>
</dbReference>
<dbReference type="InterPro" id="IPR029442">
    <property type="entry name" value="GyrI-like"/>
</dbReference>
<comment type="caution">
    <text evidence="2">The sequence shown here is derived from an EMBL/GenBank/DDBJ whole genome shotgun (WGS) entry which is preliminary data.</text>
</comment>
<evidence type="ECO:0000313" key="3">
    <source>
        <dbReference type="Proteomes" id="UP001500416"/>
    </source>
</evidence>
<accession>A0ABN0UEG3</accession>
<sequence length="157" mass="16635">MRTHEIRTRTRTEQPTAVATATLSVPEIGPWLGRTYAAVAAALNAQGLRPVGPPFARYHVLGGGRHEVEAGFPTSAPVAPAGEVRPSALPGGEAAETVHTGPYDEMEPAYAALAAWVRDQGGELAGDAWEVYLSDPNTQPDPATWRTGIVQPYRPAV</sequence>
<dbReference type="InterPro" id="IPR011256">
    <property type="entry name" value="Reg_factor_effector_dom_sf"/>
</dbReference>
<protein>
    <submittedName>
        <fullName evidence="2">GyrI-like domain-containing protein</fullName>
    </submittedName>
</protein>
<dbReference type="EMBL" id="BAAABU010000015">
    <property type="protein sequence ID" value="GAA0247848.1"/>
    <property type="molecule type" value="Genomic_DNA"/>
</dbReference>
<reference evidence="2 3" key="1">
    <citation type="journal article" date="2019" name="Int. J. Syst. Evol. Microbiol.">
        <title>The Global Catalogue of Microorganisms (GCM) 10K type strain sequencing project: providing services to taxonomists for standard genome sequencing and annotation.</title>
        <authorList>
            <consortium name="The Broad Institute Genomics Platform"/>
            <consortium name="The Broad Institute Genome Sequencing Center for Infectious Disease"/>
            <person name="Wu L."/>
            <person name="Ma J."/>
        </authorList>
    </citation>
    <scope>NUCLEOTIDE SEQUENCE [LARGE SCALE GENOMIC DNA]</scope>
    <source>
        <strain evidence="2 3">JCM 3380</strain>
    </source>
</reference>
<feature type="domain" description="AraC effector-binding" evidence="1">
    <location>
        <begin position="4"/>
        <end position="154"/>
    </location>
</feature>
<keyword evidence="3" id="KW-1185">Reference proteome</keyword>
<dbReference type="Pfam" id="PF06445">
    <property type="entry name" value="GyrI-like"/>
    <property type="match status" value="1"/>
</dbReference>
<organism evidence="2 3">
    <name type="scientific">Saccharothrix mutabilis subsp. mutabilis</name>
    <dbReference type="NCBI Taxonomy" id="66855"/>
    <lineage>
        <taxon>Bacteria</taxon>
        <taxon>Bacillati</taxon>
        <taxon>Actinomycetota</taxon>
        <taxon>Actinomycetes</taxon>
        <taxon>Pseudonocardiales</taxon>
        <taxon>Pseudonocardiaceae</taxon>
        <taxon>Saccharothrix</taxon>
    </lineage>
</organism>
<proteinExistence type="predicted"/>
<dbReference type="Proteomes" id="UP001500416">
    <property type="component" value="Unassembled WGS sequence"/>
</dbReference>
<dbReference type="RefSeq" id="WP_343936757.1">
    <property type="nucleotide sequence ID" value="NZ_BAAABU010000015.1"/>
</dbReference>